<dbReference type="Proteomes" id="UP000094444">
    <property type="component" value="Unassembled WGS sequence"/>
</dbReference>
<dbReference type="EMBL" id="MAVT02000820">
    <property type="protein sequence ID" value="POS73326.1"/>
    <property type="molecule type" value="Genomic_DNA"/>
</dbReference>
<reference evidence="3" key="1">
    <citation type="submission" date="2017-09" db="EMBL/GenBank/DDBJ databases">
        <title>Polyketide synthases of a Diaporthe helianthi virulent isolate.</title>
        <authorList>
            <person name="Baroncelli R."/>
        </authorList>
    </citation>
    <scope>NUCLEOTIDE SEQUENCE [LARGE SCALE GENOMIC DNA]</scope>
    <source>
        <strain evidence="3">7/96</strain>
    </source>
</reference>
<proteinExistence type="predicted"/>
<feature type="region of interest" description="Disordered" evidence="1">
    <location>
        <begin position="249"/>
        <end position="304"/>
    </location>
</feature>
<evidence type="ECO:0000313" key="3">
    <source>
        <dbReference type="EMBL" id="POS73326.1"/>
    </source>
</evidence>
<evidence type="ECO:0000313" key="4">
    <source>
        <dbReference type="Proteomes" id="UP000094444"/>
    </source>
</evidence>
<gene>
    <name evidence="3" type="ORF">DHEL01_v208282</name>
</gene>
<dbReference type="InParanoid" id="A0A2P5HSW6"/>
<feature type="compositionally biased region" description="Low complexity" evidence="1">
    <location>
        <begin position="177"/>
        <end position="187"/>
    </location>
</feature>
<dbReference type="OrthoDB" id="5229246at2759"/>
<keyword evidence="4" id="KW-1185">Reference proteome</keyword>
<feature type="compositionally biased region" description="Polar residues" evidence="1">
    <location>
        <begin position="12"/>
        <end position="29"/>
    </location>
</feature>
<keyword evidence="2" id="KW-1133">Transmembrane helix</keyword>
<feature type="transmembrane region" description="Helical" evidence="2">
    <location>
        <begin position="211"/>
        <end position="230"/>
    </location>
</feature>
<comment type="caution">
    <text evidence="3">The sequence shown here is derived from an EMBL/GenBank/DDBJ whole genome shotgun (WGS) entry which is preliminary data.</text>
</comment>
<name>A0A2P5HSW6_DIAHE</name>
<protein>
    <submittedName>
        <fullName evidence="3">Uncharacterized protein</fullName>
    </submittedName>
</protein>
<feature type="compositionally biased region" description="Basic and acidic residues" evidence="1">
    <location>
        <begin position="283"/>
        <end position="304"/>
    </location>
</feature>
<accession>A0A2P5HSW6</accession>
<evidence type="ECO:0000256" key="2">
    <source>
        <dbReference type="SAM" id="Phobius"/>
    </source>
</evidence>
<sequence>MEPTILPEASASGLSTASTPANVKPLQSPTTSEIPLITAAATIDASIGINTCGWHEGGASPNFLSSIQPADCHGSGTAVTCAPPATCGSSRAFLACCVNQACSSSVFNTACLPYEDDACQTGTPGPATKCCTDSASPACQTLFWPTSPSAPDETVFTMVDWCAATSQAPRGSGILDTTPAPQAAPSSTTPPAPAPQGAGFLKPPAGTVLELFLAAILIFVIVAISFVIVARKVHAARGKAREVRANTLPSSLTVSGSPGGPGRDQGIPLSTSPGVTGAAGGDKMAEDPGRPRGDTKRGSDGAMV</sequence>
<keyword evidence="2" id="KW-0472">Membrane</keyword>
<evidence type="ECO:0000256" key="1">
    <source>
        <dbReference type="SAM" id="MobiDB-lite"/>
    </source>
</evidence>
<keyword evidence="2" id="KW-0812">Transmembrane</keyword>
<dbReference type="AlphaFoldDB" id="A0A2P5HSW6"/>
<organism evidence="3 4">
    <name type="scientific">Diaporthe helianthi</name>
    <dbReference type="NCBI Taxonomy" id="158607"/>
    <lineage>
        <taxon>Eukaryota</taxon>
        <taxon>Fungi</taxon>
        <taxon>Dikarya</taxon>
        <taxon>Ascomycota</taxon>
        <taxon>Pezizomycotina</taxon>
        <taxon>Sordariomycetes</taxon>
        <taxon>Sordariomycetidae</taxon>
        <taxon>Diaporthales</taxon>
        <taxon>Diaporthaceae</taxon>
        <taxon>Diaporthe</taxon>
    </lineage>
</organism>
<feature type="region of interest" description="Disordered" evidence="1">
    <location>
        <begin position="173"/>
        <end position="198"/>
    </location>
</feature>
<feature type="region of interest" description="Disordered" evidence="1">
    <location>
        <begin position="1"/>
        <end position="29"/>
    </location>
</feature>